<dbReference type="SUPFAM" id="SSF57850">
    <property type="entry name" value="RING/U-box"/>
    <property type="match status" value="3"/>
</dbReference>
<organism evidence="9 10">
    <name type="scientific">Nezara viridula</name>
    <name type="common">Southern green stink bug</name>
    <name type="synonym">Cimex viridulus</name>
    <dbReference type="NCBI Taxonomy" id="85310"/>
    <lineage>
        <taxon>Eukaryota</taxon>
        <taxon>Metazoa</taxon>
        <taxon>Ecdysozoa</taxon>
        <taxon>Arthropoda</taxon>
        <taxon>Hexapoda</taxon>
        <taxon>Insecta</taxon>
        <taxon>Pterygota</taxon>
        <taxon>Neoptera</taxon>
        <taxon>Paraneoptera</taxon>
        <taxon>Hemiptera</taxon>
        <taxon>Heteroptera</taxon>
        <taxon>Panheteroptera</taxon>
        <taxon>Pentatomomorpha</taxon>
        <taxon>Pentatomoidea</taxon>
        <taxon>Pentatomidae</taxon>
        <taxon>Pentatominae</taxon>
        <taxon>Nezara</taxon>
    </lineage>
</organism>
<name>A0A9P0ED95_NEZVI</name>
<comment type="pathway">
    <text evidence="1">Protein modification; protein ubiquitination.</text>
</comment>
<dbReference type="Pfam" id="PF01485">
    <property type="entry name" value="IBR"/>
    <property type="match status" value="1"/>
</dbReference>
<evidence type="ECO:0000313" key="10">
    <source>
        <dbReference type="Proteomes" id="UP001152798"/>
    </source>
</evidence>
<dbReference type="GO" id="GO:0016740">
    <property type="term" value="F:transferase activity"/>
    <property type="evidence" value="ECO:0007669"/>
    <property type="project" value="UniProtKB-KW"/>
</dbReference>
<dbReference type="OrthoDB" id="10009520at2759"/>
<keyword evidence="7" id="KW-0862">Zinc</keyword>
<evidence type="ECO:0000313" key="9">
    <source>
        <dbReference type="EMBL" id="CAH1392824.1"/>
    </source>
</evidence>
<dbReference type="Gene3D" id="3.30.40.10">
    <property type="entry name" value="Zinc/RING finger domain, C3HC4 (zinc finger)"/>
    <property type="match status" value="1"/>
</dbReference>
<gene>
    <name evidence="9" type="ORF">NEZAVI_LOCUS3584</name>
</gene>
<dbReference type="PANTHER" id="PTHR22770:SF47">
    <property type="entry name" value="E3 UBIQUITIN-PROTEIN LIGASE RNF216"/>
    <property type="match status" value="1"/>
</dbReference>
<evidence type="ECO:0000259" key="8">
    <source>
        <dbReference type="PROSITE" id="PS51873"/>
    </source>
</evidence>
<evidence type="ECO:0000256" key="4">
    <source>
        <dbReference type="ARBA" id="ARBA00022737"/>
    </source>
</evidence>
<dbReference type="InterPro" id="IPR002867">
    <property type="entry name" value="IBR_dom"/>
</dbReference>
<dbReference type="SMART" id="SM00647">
    <property type="entry name" value="IBR"/>
    <property type="match status" value="1"/>
</dbReference>
<reference evidence="9" key="1">
    <citation type="submission" date="2022-01" db="EMBL/GenBank/DDBJ databases">
        <authorList>
            <person name="King R."/>
        </authorList>
    </citation>
    <scope>NUCLEOTIDE SEQUENCE</scope>
</reference>
<dbReference type="Pfam" id="PF26200">
    <property type="entry name" value="Rcat_RNF216"/>
    <property type="match status" value="1"/>
</dbReference>
<keyword evidence="5" id="KW-0863">Zinc-finger</keyword>
<evidence type="ECO:0000256" key="6">
    <source>
        <dbReference type="ARBA" id="ARBA00022786"/>
    </source>
</evidence>
<keyword evidence="2" id="KW-0808">Transferase</keyword>
<dbReference type="GO" id="GO:0008270">
    <property type="term" value="F:zinc ion binding"/>
    <property type="evidence" value="ECO:0007669"/>
    <property type="project" value="UniProtKB-KW"/>
</dbReference>
<keyword evidence="3" id="KW-0479">Metal-binding</keyword>
<sequence>MEVEIDLDELEKEKAENYFKFAFEMFPEVEPGFLESKCIQFAFDQEGFNNFLVNTMLQNKYPKQQPCSSKAFVENKDDFTVETFAKKYPDPQKYFLESEYGSEYIAHSISFLQERFRFSSVYEIRQILRKNNFKLYVSYEELKKLKKSRKTPRHQSEIMQAIGEPPSVFFDEVNFIKSKEAILKYLEAKQQAREAAITEARKNGTLLTCGCCFSNDLLTEDVVSCSEGHLFCKDCVKKSTEVLMGEGKIDFPCLADCGSFFHIETLKAVMENATHEKLLKKLQEREIAQANIPGLESCPFCEYSVIPDPASRIFECLSCKKSSCRFCRKESHIPYSCSEVDDVNVQNRTYVEEKMTEALIRNCYQCGSKFVREDGCNKMTCICGALMCYICRKQISGYSHFSDDTDEINAGKCPLWTENYKLHTAEVNMEAEKAIEEIKRKNPEFDTDIYKRLKK</sequence>
<dbReference type="InterPro" id="IPR047546">
    <property type="entry name" value="Rcat_RBR_RNF216"/>
</dbReference>
<dbReference type="InterPro" id="IPR051628">
    <property type="entry name" value="LUBAC_E3_Ligases"/>
</dbReference>
<feature type="domain" description="RING-type" evidence="8">
    <location>
        <begin position="205"/>
        <end position="417"/>
    </location>
</feature>
<keyword evidence="10" id="KW-1185">Reference proteome</keyword>
<dbReference type="EMBL" id="OV725078">
    <property type="protein sequence ID" value="CAH1392824.1"/>
    <property type="molecule type" value="Genomic_DNA"/>
</dbReference>
<keyword evidence="6" id="KW-0833">Ubl conjugation pathway</keyword>
<evidence type="ECO:0000256" key="5">
    <source>
        <dbReference type="ARBA" id="ARBA00022771"/>
    </source>
</evidence>
<dbReference type="InterPro" id="IPR013083">
    <property type="entry name" value="Znf_RING/FYVE/PHD"/>
</dbReference>
<dbReference type="InterPro" id="IPR044066">
    <property type="entry name" value="TRIAD_supradom"/>
</dbReference>
<dbReference type="Gene3D" id="1.20.120.1750">
    <property type="match status" value="1"/>
</dbReference>
<dbReference type="CDD" id="cd20339">
    <property type="entry name" value="BRcat_RBR_RNF216"/>
    <property type="match status" value="1"/>
</dbReference>
<evidence type="ECO:0000256" key="1">
    <source>
        <dbReference type="ARBA" id="ARBA00004906"/>
    </source>
</evidence>
<evidence type="ECO:0000256" key="7">
    <source>
        <dbReference type="ARBA" id="ARBA00022833"/>
    </source>
</evidence>
<dbReference type="PROSITE" id="PS51873">
    <property type="entry name" value="TRIAD"/>
    <property type="match status" value="1"/>
</dbReference>
<evidence type="ECO:0000256" key="2">
    <source>
        <dbReference type="ARBA" id="ARBA00022679"/>
    </source>
</evidence>
<dbReference type="PANTHER" id="PTHR22770">
    <property type="entry name" value="UBIQUITIN CONJUGATING ENZYME 7 INTERACTING PROTEIN-RELATED"/>
    <property type="match status" value="1"/>
</dbReference>
<proteinExistence type="predicted"/>
<dbReference type="InterPro" id="IPR047545">
    <property type="entry name" value="BRcat_RBR_RNF216"/>
</dbReference>
<protein>
    <recommendedName>
        <fullName evidence="8">RING-type domain-containing protein</fullName>
    </recommendedName>
</protein>
<accession>A0A9P0ED95</accession>
<evidence type="ECO:0000256" key="3">
    <source>
        <dbReference type="ARBA" id="ARBA00022723"/>
    </source>
</evidence>
<dbReference type="AlphaFoldDB" id="A0A9P0ED95"/>
<dbReference type="CDD" id="cd20353">
    <property type="entry name" value="Rcat_RBR_RNF216"/>
    <property type="match status" value="1"/>
</dbReference>
<dbReference type="Proteomes" id="UP001152798">
    <property type="component" value="Chromosome 2"/>
</dbReference>
<keyword evidence="4" id="KW-0677">Repeat</keyword>